<keyword evidence="2" id="KW-0732">Signal</keyword>
<evidence type="ECO:0000256" key="2">
    <source>
        <dbReference type="SAM" id="SignalP"/>
    </source>
</evidence>
<evidence type="ECO:0008006" key="5">
    <source>
        <dbReference type="Google" id="ProtNLM"/>
    </source>
</evidence>
<dbReference type="EMBL" id="BANT01000018">
    <property type="protein sequence ID" value="GAC57246.1"/>
    <property type="molecule type" value="Genomic_DNA"/>
</dbReference>
<dbReference type="Proteomes" id="UP000053405">
    <property type="component" value="Unassembled WGS sequence"/>
</dbReference>
<dbReference type="STRING" id="1121927.GOHSU_18_00010"/>
<dbReference type="eggNOG" id="COG5479">
    <property type="taxonomic scope" value="Bacteria"/>
</dbReference>
<dbReference type="InterPro" id="IPR013207">
    <property type="entry name" value="LGFP"/>
</dbReference>
<proteinExistence type="predicted"/>
<evidence type="ECO:0000256" key="1">
    <source>
        <dbReference type="SAM" id="MobiDB-lite"/>
    </source>
</evidence>
<keyword evidence="4" id="KW-1185">Reference proteome</keyword>
<dbReference type="PROSITE" id="PS51257">
    <property type="entry name" value="PROKAR_LIPOPROTEIN"/>
    <property type="match status" value="1"/>
</dbReference>
<dbReference type="Pfam" id="PF08310">
    <property type="entry name" value="LGFP"/>
    <property type="match status" value="2"/>
</dbReference>
<protein>
    <recommendedName>
        <fullName evidence="5">LGFP repeat-containing protein</fullName>
    </recommendedName>
</protein>
<sequence>MSISAYRRTAGIVAGLAAVTLVAAGCSSDRDEKTDSTHSASVQASAPAVSSATSAESTAPSEEPSAAPESDSDVTLESSTGREVTLTGPIAVKYSSASEQQKKDLGKPLGGDHNAGTRDSGVVFQQFEGGVITAVNDDASTPAYITWGEIRDAWNVERDETGKPDESGMNGSAGPLGAPTSDETADGDLRTTTFQNGKITYNTKTGKIQVTVNGKVNPEE</sequence>
<evidence type="ECO:0000313" key="4">
    <source>
        <dbReference type="Proteomes" id="UP000053405"/>
    </source>
</evidence>
<reference evidence="3 4" key="1">
    <citation type="submission" date="2012-12" db="EMBL/GenBank/DDBJ databases">
        <title>Whole genome shotgun sequence of Gordonia hirsuta NBRC 16056.</title>
        <authorList>
            <person name="Isaki-Nakamura S."/>
            <person name="Hosoyama A."/>
            <person name="Tsuchikane K."/>
            <person name="Katsumata H."/>
            <person name="Baba S."/>
            <person name="Yamazaki S."/>
            <person name="Fujita N."/>
        </authorList>
    </citation>
    <scope>NUCLEOTIDE SEQUENCE [LARGE SCALE GENOMIC DNA]</scope>
    <source>
        <strain evidence="3 4">NBRC 16056</strain>
    </source>
</reference>
<feature type="region of interest" description="Disordered" evidence="1">
    <location>
        <begin position="159"/>
        <end position="193"/>
    </location>
</feature>
<accession>L7L908</accession>
<gene>
    <name evidence="3" type="ORF">GOHSU_18_00010</name>
</gene>
<dbReference type="AlphaFoldDB" id="L7L908"/>
<name>L7L908_9ACTN</name>
<feature type="compositionally biased region" description="Low complexity" evidence="1">
    <location>
        <begin position="39"/>
        <end position="69"/>
    </location>
</feature>
<dbReference type="RefSeq" id="WP_005939018.1">
    <property type="nucleotide sequence ID" value="NZ_ATVK01000048.1"/>
</dbReference>
<feature type="chain" id="PRO_5038747512" description="LGFP repeat-containing protein" evidence="2">
    <location>
        <begin position="24"/>
        <end position="220"/>
    </location>
</feature>
<feature type="region of interest" description="Disordered" evidence="1">
    <location>
        <begin position="28"/>
        <end position="118"/>
    </location>
</feature>
<comment type="caution">
    <text evidence="3">The sequence shown here is derived from an EMBL/GenBank/DDBJ whole genome shotgun (WGS) entry which is preliminary data.</text>
</comment>
<evidence type="ECO:0000313" key="3">
    <source>
        <dbReference type="EMBL" id="GAC57246.1"/>
    </source>
</evidence>
<organism evidence="3 4">
    <name type="scientific">Gordonia hirsuta DSM 44140 = NBRC 16056</name>
    <dbReference type="NCBI Taxonomy" id="1121927"/>
    <lineage>
        <taxon>Bacteria</taxon>
        <taxon>Bacillati</taxon>
        <taxon>Actinomycetota</taxon>
        <taxon>Actinomycetes</taxon>
        <taxon>Mycobacteriales</taxon>
        <taxon>Gordoniaceae</taxon>
        <taxon>Gordonia</taxon>
    </lineage>
</organism>
<feature type="signal peptide" evidence="2">
    <location>
        <begin position="1"/>
        <end position="23"/>
    </location>
</feature>
<dbReference type="OrthoDB" id="4374516at2"/>